<keyword evidence="4" id="KW-1185">Reference proteome</keyword>
<dbReference type="Proteomes" id="UP001247754">
    <property type="component" value="Unassembled WGS sequence"/>
</dbReference>
<protein>
    <submittedName>
        <fullName evidence="3">Peptidase M23</fullName>
    </submittedName>
</protein>
<accession>A0ABU1FE23</accession>
<comment type="caution">
    <text evidence="3">The sequence shown here is derived from an EMBL/GenBank/DDBJ whole genome shotgun (WGS) entry which is preliminary data.</text>
</comment>
<dbReference type="SUPFAM" id="SSF51261">
    <property type="entry name" value="Duplicated hybrid motif"/>
    <property type="match status" value="1"/>
</dbReference>
<dbReference type="EMBL" id="JAVKPH010000048">
    <property type="protein sequence ID" value="MDR5655137.1"/>
    <property type="molecule type" value="Genomic_DNA"/>
</dbReference>
<proteinExistence type="predicted"/>
<keyword evidence="2" id="KW-0732">Signal</keyword>
<evidence type="ECO:0000313" key="3">
    <source>
        <dbReference type="EMBL" id="MDR5655137.1"/>
    </source>
</evidence>
<organism evidence="3 4">
    <name type="scientific">Ruixingdingia sedimenti</name>
    <dbReference type="NCBI Taxonomy" id="3073604"/>
    <lineage>
        <taxon>Bacteria</taxon>
        <taxon>Pseudomonadati</taxon>
        <taxon>Pseudomonadota</taxon>
        <taxon>Alphaproteobacteria</taxon>
        <taxon>Rhodobacterales</taxon>
        <taxon>Paracoccaceae</taxon>
        <taxon>Ruixingdingia</taxon>
    </lineage>
</organism>
<feature type="signal peptide" evidence="2">
    <location>
        <begin position="1"/>
        <end position="19"/>
    </location>
</feature>
<evidence type="ECO:0000256" key="2">
    <source>
        <dbReference type="SAM" id="SignalP"/>
    </source>
</evidence>
<dbReference type="InterPro" id="IPR011055">
    <property type="entry name" value="Dup_hybrid_motif"/>
</dbReference>
<dbReference type="RefSeq" id="WP_310459247.1">
    <property type="nucleotide sequence ID" value="NZ_JAVKPH010000048.1"/>
</dbReference>
<evidence type="ECO:0000313" key="4">
    <source>
        <dbReference type="Proteomes" id="UP001247754"/>
    </source>
</evidence>
<evidence type="ECO:0000256" key="1">
    <source>
        <dbReference type="SAM" id="MobiDB-lite"/>
    </source>
</evidence>
<reference evidence="3 4" key="1">
    <citation type="submission" date="2023-09" db="EMBL/GenBank/DDBJ databases">
        <title>Xinfangfangia sedmenti sp. nov., isolated the sedment.</title>
        <authorList>
            <person name="Xu L."/>
        </authorList>
    </citation>
    <scope>NUCLEOTIDE SEQUENCE [LARGE SCALE GENOMIC DNA]</scope>
    <source>
        <strain evidence="3 4">LG-4</strain>
    </source>
</reference>
<gene>
    <name evidence="3" type="ORF">RGD00_21230</name>
</gene>
<feature type="region of interest" description="Disordered" evidence="1">
    <location>
        <begin position="323"/>
        <end position="344"/>
    </location>
</feature>
<name>A0ABU1FE23_9RHOB</name>
<dbReference type="Gene3D" id="2.70.70.10">
    <property type="entry name" value="Glucose Permease (Domain IIA)"/>
    <property type="match status" value="1"/>
</dbReference>
<sequence>MTLRAAILSLLLLAAPAAAQEDVATRARTASAALQSAIAALESSGGGKAEVGALTRTITAYEEGLSALRAALRQVTVREAALALRFEAKRDRVAQLLGVLSGMQTDPGPLLLLHPAGPLGTARSGMMLTEVTPALQAEASTLRRELEEVATLRALQEEAVTTLGRGLDAAQAARTALSQALAARTPPPRRFIENPEQLAALVANAETLDAFAISLPPDTGGAEGMPDFEEAQGRLPLPVVGSVLRAAGEADAAGIVRPGLVIATRPQALVTAPWPATIRYRGPLLDYGNVMILEPGAGYLLILAGLGTVFGEVGEVIEQGAPLGLMPGRDPGDPSIGEDLREGAGAGGSETLYMELRQGAEPVDPAAWFIGTKE</sequence>
<feature type="chain" id="PRO_5047454211" evidence="2">
    <location>
        <begin position="20"/>
        <end position="374"/>
    </location>
</feature>